<keyword evidence="3" id="KW-1185">Reference proteome</keyword>
<feature type="compositionally biased region" description="Pro residues" evidence="1">
    <location>
        <begin position="73"/>
        <end position="82"/>
    </location>
</feature>
<evidence type="ECO:0000313" key="2">
    <source>
        <dbReference type="EMBL" id="MBA0616617.1"/>
    </source>
</evidence>
<reference evidence="2 3" key="1">
    <citation type="journal article" date="2019" name="Genome Biol. Evol.">
        <title>Insights into the evolution of the New World diploid cottons (Gossypium, subgenus Houzingenia) based on genome sequencing.</title>
        <authorList>
            <person name="Grover C.E."/>
            <person name="Arick M.A. 2nd"/>
            <person name="Thrash A."/>
            <person name="Conover J.L."/>
            <person name="Sanders W.S."/>
            <person name="Peterson D.G."/>
            <person name="Frelichowski J.E."/>
            <person name="Scheffler J.A."/>
            <person name="Scheffler B.E."/>
            <person name="Wendel J.F."/>
        </authorList>
    </citation>
    <scope>NUCLEOTIDE SEQUENCE [LARGE SCALE GENOMIC DNA]</scope>
    <source>
        <strain evidence="2">27</strain>
        <tissue evidence="2">Leaf</tissue>
    </source>
</reference>
<dbReference type="Proteomes" id="UP000593561">
    <property type="component" value="Unassembled WGS sequence"/>
</dbReference>
<feature type="compositionally biased region" description="Pro residues" evidence="1">
    <location>
        <begin position="1"/>
        <end position="14"/>
    </location>
</feature>
<protein>
    <submittedName>
        <fullName evidence="2">Uncharacterized protein</fullName>
    </submittedName>
</protein>
<proteinExistence type="predicted"/>
<dbReference type="EMBL" id="JABFAC010000006">
    <property type="protein sequence ID" value="MBA0616617.1"/>
    <property type="molecule type" value="Genomic_DNA"/>
</dbReference>
<feature type="compositionally biased region" description="Polar residues" evidence="1">
    <location>
        <begin position="44"/>
        <end position="70"/>
    </location>
</feature>
<dbReference type="AlphaFoldDB" id="A0A7J8RRZ0"/>
<feature type="region of interest" description="Disordered" evidence="1">
    <location>
        <begin position="1"/>
        <end position="114"/>
    </location>
</feature>
<evidence type="ECO:0000313" key="3">
    <source>
        <dbReference type="Proteomes" id="UP000593561"/>
    </source>
</evidence>
<organism evidence="2 3">
    <name type="scientific">Gossypium davidsonii</name>
    <name type="common">Davidson's cotton</name>
    <name type="synonym">Gossypium klotzschianum subsp. davidsonii</name>
    <dbReference type="NCBI Taxonomy" id="34287"/>
    <lineage>
        <taxon>Eukaryota</taxon>
        <taxon>Viridiplantae</taxon>
        <taxon>Streptophyta</taxon>
        <taxon>Embryophyta</taxon>
        <taxon>Tracheophyta</taxon>
        <taxon>Spermatophyta</taxon>
        <taxon>Magnoliopsida</taxon>
        <taxon>eudicotyledons</taxon>
        <taxon>Gunneridae</taxon>
        <taxon>Pentapetalae</taxon>
        <taxon>rosids</taxon>
        <taxon>malvids</taxon>
        <taxon>Malvales</taxon>
        <taxon>Malvaceae</taxon>
        <taxon>Malvoideae</taxon>
        <taxon>Gossypium</taxon>
    </lineage>
</organism>
<sequence length="156" mass="16522">MQTVPPGVPPPPQPVTSSETAQSFPPGVQSENSTSAPAMPANIYGNSMTAMPPNSQSAYPTSSLGYSSYYNAVPPPPPPPLPTSSTDNSQSLSNVPWAPNPLLTPAASSGEKTTYGADTEYEKFMAEMKTDVSWSSCEPDFLPLAMTLLEVWDSHL</sequence>
<evidence type="ECO:0000256" key="1">
    <source>
        <dbReference type="SAM" id="MobiDB-lite"/>
    </source>
</evidence>
<name>A0A7J8RRZ0_GOSDV</name>
<gene>
    <name evidence="2" type="ORF">Godav_016652</name>
</gene>
<feature type="compositionally biased region" description="Polar residues" evidence="1">
    <location>
        <begin position="83"/>
        <end position="94"/>
    </location>
</feature>
<accession>A0A7J8RRZ0</accession>
<feature type="compositionally biased region" description="Polar residues" evidence="1">
    <location>
        <begin position="16"/>
        <end position="36"/>
    </location>
</feature>
<comment type="caution">
    <text evidence="2">The sequence shown here is derived from an EMBL/GenBank/DDBJ whole genome shotgun (WGS) entry which is preliminary data.</text>
</comment>